<evidence type="ECO:0000256" key="1">
    <source>
        <dbReference type="SAM" id="Phobius"/>
    </source>
</evidence>
<sequence>MEILFITGIVLYSIAIFCHFIAIYFLIHFKSNSLCSKNQRICLLNLCFCELLLSVIGITGKSIYIFECESVAQWVLLWQDGFLNVWYICTMTFITFDRFLVVHYNLRYDVYWSITKTKIGLIIIAIISLQVMLILHVIPSTIHQKFHIIFMYIWPIFDGIFLLVAIVTYIYLYRRIKQNHVYERNQLKSLRTNARRKSSVCFKKIKHGFYMPTFLILSFIFTWTIPDMILTGRFMYEHTIDEHLHAKIAIVYPVGLIFDAFLYILLPYSDVIHKMFKRSRSKT</sequence>
<dbReference type="Gene3D" id="1.20.1070.10">
    <property type="entry name" value="Rhodopsin 7-helix transmembrane proteins"/>
    <property type="match status" value="1"/>
</dbReference>
<feature type="transmembrane region" description="Helical" evidence="1">
    <location>
        <begin position="150"/>
        <end position="172"/>
    </location>
</feature>
<name>A0A069DMF3_9CNID</name>
<protein>
    <submittedName>
        <fullName evidence="2">Putative cnidarian restricted membrane protein</fullName>
    </submittedName>
</protein>
<dbReference type="SUPFAM" id="SSF81321">
    <property type="entry name" value="Family A G protein-coupled receptor-like"/>
    <property type="match status" value="1"/>
</dbReference>
<feature type="transmembrane region" description="Helical" evidence="1">
    <location>
        <begin position="85"/>
        <end position="106"/>
    </location>
</feature>
<feature type="transmembrane region" description="Helical" evidence="1">
    <location>
        <begin position="249"/>
        <end position="268"/>
    </location>
</feature>
<dbReference type="AlphaFoldDB" id="A0A069DMF3"/>
<feature type="transmembrane region" description="Helical" evidence="1">
    <location>
        <begin position="6"/>
        <end position="29"/>
    </location>
</feature>
<evidence type="ECO:0000313" key="2">
    <source>
        <dbReference type="EMBL" id="JAC84930.1"/>
    </source>
</evidence>
<proteinExistence type="evidence at transcript level"/>
<feature type="transmembrane region" description="Helical" evidence="1">
    <location>
        <begin position="118"/>
        <end position="138"/>
    </location>
</feature>
<organism evidence="2">
    <name type="scientific">Clytia hemisphaerica</name>
    <dbReference type="NCBI Taxonomy" id="252671"/>
    <lineage>
        <taxon>Eukaryota</taxon>
        <taxon>Metazoa</taxon>
        <taxon>Cnidaria</taxon>
        <taxon>Hydrozoa</taxon>
        <taxon>Hydroidolina</taxon>
        <taxon>Leptothecata</taxon>
        <taxon>Obeliida</taxon>
        <taxon>Clytiidae</taxon>
        <taxon>Clytia</taxon>
    </lineage>
</organism>
<keyword evidence="1" id="KW-1133">Transmembrane helix</keyword>
<dbReference type="EMBL" id="GBGP01000265">
    <property type="protein sequence ID" value="JAC84930.1"/>
    <property type="molecule type" value="mRNA"/>
</dbReference>
<feature type="transmembrane region" description="Helical" evidence="1">
    <location>
        <begin position="41"/>
        <end position="65"/>
    </location>
</feature>
<accession>A0A069DMF3</accession>
<keyword evidence="1" id="KW-0812">Transmembrane</keyword>
<keyword evidence="1" id="KW-0472">Membrane</keyword>
<reference evidence="2" key="1">
    <citation type="journal article" date="2014" name="PLoS Genet.">
        <title>Differential Responses to Wnt and PCP Disruption Predict Expression and Developmental Function of Conserved and Novel Genes in a Cnidarian.</title>
        <authorList>
            <person name="Lapebie P."/>
            <person name="Ruggiero A."/>
            <person name="Barreau C."/>
            <person name="Chevalier S."/>
            <person name="Chang P."/>
            <person name="Dru P."/>
            <person name="Houliston E."/>
            <person name="Momose T."/>
        </authorList>
    </citation>
    <scope>NUCLEOTIDE SEQUENCE</scope>
</reference>
<feature type="transmembrane region" description="Helical" evidence="1">
    <location>
        <begin position="209"/>
        <end position="229"/>
    </location>
</feature>